<evidence type="ECO:0000313" key="1">
    <source>
        <dbReference type="EMBL" id="KPQ34968.1"/>
    </source>
</evidence>
<accession>A0A0P7YXK7</accession>
<proteinExistence type="predicted"/>
<comment type="caution">
    <text evidence="1">The sequence shown here is derived from an EMBL/GenBank/DDBJ whole genome shotgun (WGS) entry which is preliminary data.</text>
</comment>
<dbReference type="Proteomes" id="UP000050465">
    <property type="component" value="Unassembled WGS sequence"/>
</dbReference>
<evidence type="ECO:0000313" key="2">
    <source>
        <dbReference type="Proteomes" id="UP000050465"/>
    </source>
</evidence>
<reference evidence="1 2" key="1">
    <citation type="submission" date="2015-09" db="EMBL/GenBank/DDBJ databases">
        <title>Identification and resolution of microdiversity through metagenomic sequencing of parallel consortia.</title>
        <authorList>
            <person name="Nelson W.C."/>
            <person name="Romine M.F."/>
            <person name="Lindemann S.R."/>
        </authorList>
    </citation>
    <scope>NUCLEOTIDE SEQUENCE [LARGE SCALE GENOMIC DNA]</scope>
    <source>
        <strain evidence="1">Ana</strain>
    </source>
</reference>
<gene>
    <name evidence="1" type="ORF">HLUCCA11_12425</name>
</gene>
<sequence>MRSRISRRFFKLLRQNLQSPHNFCNIGYRNPSKWRYMSTDVLISNRLSVNVNAVPMTAAAERLSSVQFSTERFSSTRFSSTRFSAICFSAKQSVKGNAFQPESDMWIALRSASSDEYSHREARPSEMLLGDWID</sequence>
<dbReference type="EMBL" id="LJZR01000015">
    <property type="protein sequence ID" value="KPQ34968.1"/>
    <property type="molecule type" value="Genomic_DNA"/>
</dbReference>
<dbReference type="STRING" id="1666911.HLUCCA11_12425"/>
<protein>
    <submittedName>
        <fullName evidence="1">Uncharacterized protein</fullName>
    </submittedName>
</protein>
<dbReference type="AlphaFoldDB" id="A0A0P7YXK7"/>
<organism evidence="1 2">
    <name type="scientific">Phormidesmis priestleyi Ana</name>
    <dbReference type="NCBI Taxonomy" id="1666911"/>
    <lineage>
        <taxon>Bacteria</taxon>
        <taxon>Bacillati</taxon>
        <taxon>Cyanobacteriota</taxon>
        <taxon>Cyanophyceae</taxon>
        <taxon>Leptolyngbyales</taxon>
        <taxon>Leptolyngbyaceae</taxon>
        <taxon>Phormidesmis</taxon>
    </lineage>
</organism>
<name>A0A0P7YXK7_9CYAN</name>